<name>A0ABS3NL81_9GAMM</name>
<evidence type="ECO:0000256" key="6">
    <source>
        <dbReference type="ARBA" id="ARBA00022692"/>
    </source>
</evidence>
<dbReference type="Pfam" id="PF00122">
    <property type="entry name" value="E1-E2_ATPase"/>
    <property type="match status" value="1"/>
</dbReference>
<evidence type="ECO:0000256" key="10">
    <source>
        <dbReference type="ARBA" id="ARBA00022842"/>
    </source>
</evidence>
<evidence type="ECO:0000256" key="5">
    <source>
        <dbReference type="ARBA" id="ARBA00022553"/>
    </source>
</evidence>
<gene>
    <name evidence="17" type="ORF">J3492_01985</name>
</gene>
<dbReference type="Pfam" id="PF12156">
    <property type="entry name" value="ATPase-cat_bd"/>
    <property type="match status" value="1"/>
</dbReference>
<reference evidence="17 18" key="1">
    <citation type="submission" date="2021-03" db="EMBL/GenBank/DDBJ databases">
        <authorList>
            <person name="Shang D.-D."/>
            <person name="Du Z.-J."/>
            <person name="Chen G.-J."/>
        </authorList>
    </citation>
    <scope>NUCLEOTIDE SEQUENCE [LARGE SCALE GENOMIC DNA]</scope>
    <source>
        <strain evidence="17 18">F1192</strain>
    </source>
</reference>
<evidence type="ECO:0000313" key="18">
    <source>
        <dbReference type="Proteomes" id="UP000664554"/>
    </source>
</evidence>
<accession>A0ABS3NL81</accession>
<dbReference type="SUPFAM" id="SSF81653">
    <property type="entry name" value="Calcium ATPase, transduction domain A"/>
    <property type="match status" value="1"/>
</dbReference>
<evidence type="ECO:0000256" key="15">
    <source>
        <dbReference type="RuleBase" id="RU362081"/>
    </source>
</evidence>
<comment type="caution">
    <text evidence="17">The sequence shown here is derived from an EMBL/GenBank/DDBJ whole genome shotgun (WGS) entry which is preliminary data.</text>
</comment>
<dbReference type="InterPro" id="IPR044492">
    <property type="entry name" value="P_typ_ATPase_HD_dom"/>
</dbReference>
<feature type="transmembrane region" description="Helical" evidence="15">
    <location>
        <begin position="575"/>
        <end position="597"/>
    </location>
</feature>
<dbReference type="InterPro" id="IPR059000">
    <property type="entry name" value="ATPase_P-type_domA"/>
</dbReference>
<feature type="transmembrane region" description="Helical" evidence="15">
    <location>
        <begin position="326"/>
        <end position="344"/>
    </location>
</feature>
<evidence type="ECO:0000256" key="9">
    <source>
        <dbReference type="ARBA" id="ARBA00022840"/>
    </source>
</evidence>
<dbReference type="PRINTS" id="PR00119">
    <property type="entry name" value="CATATPASE"/>
</dbReference>
<dbReference type="Gene3D" id="3.30.70.100">
    <property type="match status" value="1"/>
</dbReference>
<dbReference type="SUPFAM" id="SSF55008">
    <property type="entry name" value="HMA, heavy metal-associated domain"/>
    <property type="match status" value="1"/>
</dbReference>
<keyword evidence="10" id="KW-0460">Magnesium</keyword>
<dbReference type="SFLD" id="SFLDF00027">
    <property type="entry name" value="p-type_atpase"/>
    <property type="match status" value="1"/>
</dbReference>
<dbReference type="CDD" id="cd02079">
    <property type="entry name" value="P-type_ATPase_HM"/>
    <property type="match status" value="1"/>
</dbReference>
<comment type="similarity">
    <text evidence="2 15">Belongs to the cation transport ATPase (P-type) (TC 3.A.3) family. Type IB subfamily.</text>
</comment>
<evidence type="ECO:0000256" key="8">
    <source>
        <dbReference type="ARBA" id="ARBA00022741"/>
    </source>
</evidence>
<keyword evidence="11" id="KW-1278">Translocase</keyword>
<dbReference type="SUPFAM" id="SSF81665">
    <property type="entry name" value="Calcium ATPase, transmembrane domain M"/>
    <property type="match status" value="1"/>
</dbReference>
<evidence type="ECO:0000256" key="2">
    <source>
        <dbReference type="ARBA" id="ARBA00006024"/>
    </source>
</evidence>
<keyword evidence="9 15" id="KW-0067">ATP-binding</keyword>
<evidence type="ECO:0000256" key="12">
    <source>
        <dbReference type="ARBA" id="ARBA00022989"/>
    </source>
</evidence>
<keyword evidence="6 15" id="KW-0812">Transmembrane</keyword>
<keyword evidence="18" id="KW-1185">Reference proteome</keyword>
<keyword evidence="12 15" id="KW-1133">Transmembrane helix</keyword>
<feature type="transmembrane region" description="Helical" evidence="15">
    <location>
        <begin position="230"/>
        <end position="253"/>
    </location>
</feature>
<dbReference type="Pfam" id="PF00403">
    <property type="entry name" value="HMA"/>
    <property type="match status" value="1"/>
</dbReference>
<keyword evidence="3" id="KW-0813">Transport</keyword>
<dbReference type="Pfam" id="PF00702">
    <property type="entry name" value="Hydrolase"/>
    <property type="match status" value="1"/>
</dbReference>
<evidence type="ECO:0000256" key="13">
    <source>
        <dbReference type="ARBA" id="ARBA00023065"/>
    </source>
</evidence>
<dbReference type="SFLD" id="SFLDS00003">
    <property type="entry name" value="Haloacid_Dehalogenase"/>
    <property type="match status" value="1"/>
</dbReference>
<feature type="transmembrane region" description="Helical" evidence="15">
    <location>
        <begin position="940"/>
        <end position="956"/>
    </location>
</feature>
<organism evidence="17 18">
    <name type="scientific">Psychrobacter coccoides</name>
    <dbReference type="NCBI Taxonomy" id="2818440"/>
    <lineage>
        <taxon>Bacteria</taxon>
        <taxon>Pseudomonadati</taxon>
        <taxon>Pseudomonadota</taxon>
        <taxon>Gammaproteobacteria</taxon>
        <taxon>Moraxellales</taxon>
        <taxon>Moraxellaceae</taxon>
        <taxon>Psychrobacter</taxon>
    </lineage>
</organism>
<keyword evidence="7 15" id="KW-0479">Metal-binding</keyword>
<feature type="transmembrane region" description="Helical" evidence="15">
    <location>
        <begin position="302"/>
        <end position="320"/>
    </location>
</feature>
<dbReference type="InterPro" id="IPR021993">
    <property type="entry name" value="ATPase-cat-bd"/>
</dbReference>
<sequence length="985" mass="107529">MVNNKQYLRNTERPKSVYLKEVSVTVSSSSSNTSSSLASTKTERHQDSSIVEGLVLPLAGHCFHCGDPVPQPPFHTEILGASREMCCMGCQLASQSIVEAGLEQYYLDRSEINRTASLPTQLTRLEAYDHDEIKSQFVYAQEGMSVAELSVNNLRCAACTWLIESRLDELEGINKCQVNLTNQRMRVIWDESKLPISRILSVINEIGYDAKPYRQDTHEAMLARHNNQMLLRLGIAALGSMQAMMYSVAIYLGDYSDMLIFQRDFLRWVSLFVSTPVFFYAGIPFFTSAWSAIRARQVNMDVPVSIALIVTFFASLYATLTGQGQTYFDSVSMFIFFLLAGRYIEHNARLKAATMANDLVVVEPVLVQKISEDKPAAERVLQQLQQNALKQNKYHQDQQDSINHAVNHTGTQEPSNTPPESLPNFMQSMDANVHQITTHIAQDWQKKRSLISDAPTSQLSVDPSAEASLDERQMVTAHSLQVGDIIMVDAGSEIISDGILLSPTATVSQSLLTGEGDLIAKAQGDYIVGGAQNDSQPFEMLVTALPEDSQIGLIDRLMNRAMSEKPKLAQQADKLARWFVARVLVLSVLVFIGWYIVDPSQAIWATVAVLVATCPCALSLATPIALTVSTNRLASYGFLTTRGHTLQTLAEITHVAFDKTGTLTYGKPNLLNIEPIEDTYQDKGDSLSLAEQKDRLLAIAAALEVGSRHPIAHALLTAAYQLHLPTTQNLHHHPAGGVEATIDGVTYRIGHVDFALDKANNGLAASSQPIIDLESQRASSAVVLSCLLNNTTDKAKDSPSWQALACFYFNDKVRDSAKSMLDTLKQMGIESMMLTGDPSPQALVMADNLGMQSAYNGLSPTDKVNHIQKIQADGGIVLMVGDGINDAPVLAAADVSTSIAGAADLAQVSSDSIILNGQIDAISAAKRIADKTERIIKQNFRWALAYNGSVLIPAALGYVPPWLAAIGMSLSSLLVVLNALRLKRA</sequence>
<dbReference type="InterPro" id="IPR036412">
    <property type="entry name" value="HAD-like_sf"/>
</dbReference>
<keyword evidence="8 15" id="KW-0547">Nucleotide-binding</keyword>
<dbReference type="InterPro" id="IPR036163">
    <property type="entry name" value="HMA_dom_sf"/>
</dbReference>
<keyword evidence="4 15" id="KW-1003">Cell membrane</keyword>
<keyword evidence="13" id="KW-0406">Ion transport</keyword>
<feature type="transmembrane region" description="Helical" evidence="15">
    <location>
        <begin position="603"/>
        <end position="626"/>
    </location>
</feature>
<evidence type="ECO:0000256" key="1">
    <source>
        <dbReference type="ARBA" id="ARBA00004651"/>
    </source>
</evidence>
<evidence type="ECO:0000256" key="3">
    <source>
        <dbReference type="ARBA" id="ARBA00022448"/>
    </source>
</evidence>
<dbReference type="Gene3D" id="2.70.150.10">
    <property type="entry name" value="Calcium-transporting ATPase, cytoplasmic transduction domain A"/>
    <property type="match status" value="1"/>
</dbReference>
<dbReference type="CDD" id="cd00371">
    <property type="entry name" value="HMA"/>
    <property type="match status" value="1"/>
</dbReference>
<evidence type="ECO:0000256" key="7">
    <source>
        <dbReference type="ARBA" id="ARBA00022723"/>
    </source>
</evidence>
<protein>
    <submittedName>
        <fullName evidence="17">Heavy metal translocating P-type ATPase</fullName>
    </submittedName>
</protein>
<dbReference type="InterPro" id="IPR018303">
    <property type="entry name" value="ATPase_P-typ_P_site"/>
</dbReference>
<evidence type="ECO:0000313" key="17">
    <source>
        <dbReference type="EMBL" id="MBO1529981.1"/>
    </source>
</evidence>
<keyword evidence="14 15" id="KW-0472">Membrane</keyword>
<dbReference type="Gene3D" id="3.40.50.1000">
    <property type="entry name" value="HAD superfamily/HAD-like"/>
    <property type="match status" value="1"/>
</dbReference>
<evidence type="ECO:0000259" key="16">
    <source>
        <dbReference type="PROSITE" id="PS50846"/>
    </source>
</evidence>
<feature type="transmembrane region" description="Helical" evidence="15">
    <location>
        <begin position="265"/>
        <end position="290"/>
    </location>
</feature>
<proteinExistence type="inferred from homology"/>
<dbReference type="InterPro" id="IPR023298">
    <property type="entry name" value="ATPase_P-typ_TM_dom_sf"/>
</dbReference>
<dbReference type="PROSITE" id="PS01047">
    <property type="entry name" value="HMA_1"/>
    <property type="match status" value="1"/>
</dbReference>
<dbReference type="SUPFAM" id="SSF56784">
    <property type="entry name" value="HAD-like"/>
    <property type="match status" value="1"/>
</dbReference>
<dbReference type="PANTHER" id="PTHR43520">
    <property type="entry name" value="ATP7, ISOFORM B"/>
    <property type="match status" value="1"/>
</dbReference>
<dbReference type="Proteomes" id="UP000664554">
    <property type="component" value="Unassembled WGS sequence"/>
</dbReference>
<dbReference type="PROSITE" id="PS00154">
    <property type="entry name" value="ATPASE_E1_E2"/>
    <property type="match status" value="1"/>
</dbReference>
<dbReference type="InterPro" id="IPR006121">
    <property type="entry name" value="HMA_dom"/>
</dbReference>
<dbReference type="PANTHER" id="PTHR43520:SF5">
    <property type="entry name" value="CATION-TRANSPORTING P-TYPE ATPASE-RELATED"/>
    <property type="match status" value="1"/>
</dbReference>
<dbReference type="InterPro" id="IPR023214">
    <property type="entry name" value="HAD_sf"/>
</dbReference>
<feature type="domain" description="HMA" evidence="16">
    <location>
        <begin position="145"/>
        <end position="211"/>
    </location>
</feature>
<evidence type="ECO:0000256" key="4">
    <source>
        <dbReference type="ARBA" id="ARBA00022475"/>
    </source>
</evidence>
<dbReference type="Gene3D" id="3.40.1110.10">
    <property type="entry name" value="Calcium-transporting ATPase, cytoplasmic domain N"/>
    <property type="match status" value="1"/>
</dbReference>
<evidence type="ECO:0000256" key="11">
    <source>
        <dbReference type="ARBA" id="ARBA00022967"/>
    </source>
</evidence>
<evidence type="ECO:0000256" key="14">
    <source>
        <dbReference type="ARBA" id="ARBA00023136"/>
    </source>
</evidence>
<comment type="subcellular location">
    <subcellularLocation>
        <location evidence="1">Cell membrane</location>
        <topology evidence="1">Multi-pass membrane protein</topology>
    </subcellularLocation>
</comment>
<dbReference type="InterPro" id="IPR017969">
    <property type="entry name" value="Heavy-metal-associated_CS"/>
</dbReference>
<dbReference type="InterPro" id="IPR027256">
    <property type="entry name" value="P-typ_ATPase_IB"/>
</dbReference>
<dbReference type="NCBIfam" id="TIGR01494">
    <property type="entry name" value="ATPase_P-type"/>
    <property type="match status" value="2"/>
</dbReference>
<dbReference type="PROSITE" id="PS50846">
    <property type="entry name" value="HMA_2"/>
    <property type="match status" value="1"/>
</dbReference>
<dbReference type="EMBL" id="JAGBKM010000002">
    <property type="protein sequence ID" value="MBO1529981.1"/>
    <property type="molecule type" value="Genomic_DNA"/>
</dbReference>
<dbReference type="SFLD" id="SFLDG00002">
    <property type="entry name" value="C1.7:_P-type_atpase_like"/>
    <property type="match status" value="1"/>
</dbReference>
<dbReference type="InterPro" id="IPR008250">
    <property type="entry name" value="ATPase_P-typ_transduc_dom_A_sf"/>
</dbReference>
<dbReference type="InterPro" id="IPR001757">
    <property type="entry name" value="P_typ_ATPase"/>
</dbReference>
<dbReference type="InterPro" id="IPR023299">
    <property type="entry name" value="ATPase_P-typ_cyto_dom_N"/>
</dbReference>
<keyword evidence="5" id="KW-0597">Phosphoprotein</keyword>
<dbReference type="NCBIfam" id="TIGR01525">
    <property type="entry name" value="ATPase-IB_hvy"/>
    <property type="match status" value="1"/>
</dbReference>